<proteinExistence type="predicted"/>
<feature type="domain" description="Transcriptional regulator Rv0078-like C-terminal" evidence="1">
    <location>
        <begin position="2"/>
        <end position="96"/>
    </location>
</feature>
<dbReference type="EMBL" id="BOQL01000099">
    <property type="protein sequence ID" value="GIM80506.1"/>
    <property type="molecule type" value="Genomic_DNA"/>
</dbReference>
<dbReference type="AlphaFoldDB" id="A0A919SXH9"/>
<dbReference type="Proteomes" id="UP000681340">
    <property type="component" value="Unassembled WGS sequence"/>
</dbReference>
<name>A0A919SXH9_9ACTN</name>
<dbReference type="Pfam" id="PF21351">
    <property type="entry name" value="TetR_C_41"/>
    <property type="match status" value="1"/>
</dbReference>
<keyword evidence="3" id="KW-1185">Reference proteome</keyword>
<evidence type="ECO:0000259" key="1">
    <source>
        <dbReference type="Pfam" id="PF21351"/>
    </source>
</evidence>
<accession>A0A919SXH9</accession>
<evidence type="ECO:0000313" key="2">
    <source>
        <dbReference type="EMBL" id="GIM80506.1"/>
    </source>
</evidence>
<dbReference type="Gene3D" id="1.10.357.10">
    <property type="entry name" value="Tetracycline Repressor, domain 2"/>
    <property type="match status" value="1"/>
</dbReference>
<protein>
    <recommendedName>
        <fullName evidence="1">Transcriptional regulator Rv0078-like C-terminal domain-containing protein</fullName>
    </recommendedName>
</protein>
<dbReference type="InterPro" id="IPR049484">
    <property type="entry name" value="Rv0078-like_C"/>
</dbReference>
<evidence type="ECO:0000313" key="3">
    <source>
        <dbReference type="Proteomes" id="UP000681340"/>
    </source>
</evidence>
<gene>
    <name evidence="2" type="ORF">Aau02nite_90890</name>
</gene>
<organism evidence="2 3">
    <name type="scientific">Actinoplanes auranticolor</name>
    <dbReference type="NCBI Taxonomy" id="47988"/>
    <lineage>
        <taxon>Bacteria</taxon>
        <taxon>Bacillati</taxon>
        <taxon>Actinomycetota</taxon>
        <taxon>Actinomycetes</taxon>
        <taxon>Micromonosporales</taxon>
        <taxon>Micromonosporaceae</taxon>
        <taxon>Actinoplanes</taxon>
    </lineage>
</organism>
<reference evidence="2" key="1">
    <citation type="submission" date="2021-03" db="EMBL/GenBank/DDBJ databases">
        <title>Whole genome shotgun sequence of Actinoplanes auranticolor NBRC 12245.</title>
        <authorList>
            <person name="Komaki H."/>
            <person name="Tamura T."/>
        </authorList>
    </citation>
    <scope>NUCLEOTIDE SEQUENCE</scope>
    <source>
        <strain evidence="2">NBRC 12245</strain>
    </source>
</reference>
<comment type="caution">
    <text evidence="2">The sequence shown here is derived from an EMBL/GenBank/DDBJ whole genome shotgun (WGS) entry which is preliminary data.</text>
</comment>
<sequence>MVCARPEVQRIIHEAPTVLGASAWRKLSARYGLGLIQAALRSEMEAGAFSPRPVDPLAHLIMGALDETTRYIVTAADPATARHECLQALRQMLEGLKRPTSAPRPGGGPA</sequence>